<comment type="caution">
    <text evidence="1">The sequence shown here is derived from an EMBL/GenBank/DDBJ whole genome shotgun (WGS) entry which is preliminary data.</text>
</comment>
<reference evidence="1" key="2">
    <citation type="submission" date="2020-11" db="EMBL/GenBank/DDBJ databases">
        <authorList>
            <person name="McCartney M.A."/>
            <person name="Auch B."/>
            <person name="Kono T."/>
            <person name="Mallez S."/>
            <person name="Becker A."/>
            <person name="Gohl D.M."/>
            <person name="Silverstein K.A.T."/>
            <person name="Koren S."/>
            <person name="Bechman K.B."/>
            <person name="Herman A."/>
            <person name="Abrahante J.E."/>
            <person name="Garbe J."/>
        </authorList>
    </citation>
    <scope>NUCLEOTIDE SEQUENCE</scope>
    <source>
        <strain evidence="1">Duluth1</strain>
        <tissue evidence="1">Whole animal</tissue>
    </source>
</reference>
<sequence length="86" mass="9852">MKGLTAYPQKRSMLTSRPVLSYYTRSSARHEKKKKFHQSEKERRLAVSFMAAHGRLRSENQSDARPLTLTFPVPAGYRLGNKDIDG</sequence>
<dbReference type="Proteomes" id="UP000828390">
    <property type="component" value="Unassembled WGS sequence"/>
</dbReference>
<evidence type="ECO:0000313" key="2">
    <source>
        <dbReference type="Proteomes" id="UP000828390"/>
    </source>
</evidence>
<dbReference type="EMBL" id="JAIWYP010000015">
    <property type="protein sequence ID" value="KAH3700923.1"/>
    <property type="molecule type" value="Genomic_DNA"/>
</dbReference>
<keyword evidence="2" id="KW-1185">Reference proteome</keyword>
<proteinExistence type="predicted"/>
<reference evidence="1" key="1">
    <citation type="journal article" date="2019" name="bioRxiv">
        <title>The Genome of the Zebra Mussel, Dreissena polymorpha: A Resource for Invasive Species Research.</title>
        <authorList>
            <person name="McCartney M.A."/>
            <person name="Auch B."/>
            <person name="Kono T."/>
            <person name="Mallez S."/>
            <person name="Zhang Y."/>
            <person name="Obille A."/>
            <person name="Becker A."/>
            <person name="Abrahante J.E."/>
            <person name="Garbe J."/>
            <person name="Badalamenti J.P."/>
            <person name="Herman A."/>
            <person name="Mangelson H."/>
            <person name="Liachko I."/>
            <person name="Sullivan S."/>
            <person name="Sone E.D."/>
            <person name="Koren S."/>
            <person name="Silverstein K.A.T."/>
            <person name="Beckman K.B."/>
            <person name="Gohl D.M."/>
        </authorList>
    </citation>
    <scope>NUCLEOTIDE SEQUENCE</scope>
    <source>
        <strain evidence="1">Duluth1</strain>
        <tissue evidence="1">Whole animal</tissue>
    </source>
</reference>
<accession>A0A9D4BMY2</accession>
<dbReference type="AlphaFoldDB" id="A0A9D4BMY2"/>
<name>A0A9D4BMY2_DREPO</name>
<evidence type="ECO:0000313" key="1">
    <source>
        <dbReference type="EMBL" id="KAH3700923.1"/>
    </source>
</evidence>
<organism evidence="1 2">
    <name type="scientific">Dreissena polymorpha</name>
    <name type="common">Zebra mussel</name>
    <name type="synonym">Mytilus polymorpha</name>
    <dbReference type="NCBI Taxonomy" id="45954"/>
    <lineage>
        <taxon>Eukaryota</taxon>
        <taxon>Metazoa</taxon>
        <taxon>Spiralia</taxon>
        <taxon>Lophotrochozoa</taxon>
        <taxon>Mollusca</taxon>
        <taxon>Bivalvia</taxon>
        <taxon>Autobranchia</taxon>
        <taxon>Heteroconchia</taxon>
        <taxon>Euheterodonta</taxon>
        <taxon>Imparidentia</taxon>
        <taxon>Neoheterodontei</taxon>
        <taxon>Myida</taxon>
        <taxon>Dreissenoidea</taxon>
        <taxon>Dreissenidae</taxon>
        <taxon>Dreissena</taxon>
    </lineage>
</organism>
<protein>
    <submittedName>
        <fullName evidence="1">Uncharacterized protein</fullName>
    </submittedName>
</protein>
<gene>
    <name evidence="1" type="ORF">DPMN_075904</name>
</gene>